<proteinExistence type="predicted"/>
<comment type="caution">
    <text evidence="2">The sequence shown here is derived from an EMBL/GenBank/DDBJ whole genome shotgun (WGS) entry which is preliminary data.</text>
</comment>
<keyword evidence="3" id="KW-1185">Reference proteome</keyword>
<reference evidence="2 3" key="1">
    <citation type="journal article" date="2024" name="BMC Biol.">
        <title>Comparative genomics of Ascetosporea gives new insight into the evolutionary basis for animal parasitism in Rhizaria.</title>
        <authorList>
            <person name="Hiltunen Thoren M."/>
            <person name="Onut-Brannstrom I."/>
            <person name="Alfjorden A."/>
            <person name="Peckova H."/>
            <person name="Swords F."/>
            <person name="Hooper C."/>
            <person name="Holzer A.S."/>
            <person name="Bass D."/>
            <person name="Burki F."/>
        </authorList>
    </citation>
    <scope>NUCLEOTIDE SEQUENCE [LARGE SCALE GENOMIC DNA]</scope>
    <source>
        <strain evidence="2">20-A016</strain>
    </source>
</reference>
<evidence type="ECO:0000313" key="3">
    <source>
        <dbReference type="Proteomes" id="UP001439008"/>
    </source>
</evidence>
<organism evidence="2 3">
    <name type="scientific">Bonamia ostreae</name>
    <dbReference type="NCBI Taxonomy" id="126728"/>
    <lineage>
        <taxon>Eukaryota</taxon>
        <taxon>Sar</taxon>
        <taxon>Rhizaria</taxon>
        <taxon>Endomyxa</taxon>
        <taxon>Ascetosporea</taxon>
        <taxon>Haplosporida</taxon>
        <taxon>Bonamia</taxon>
    </lineage>
</organism>
<dbReference type="EMBL" id="JBDODL010002013">
    <property type="protein sequence ID" value="MES1921974.1"/>
    <property type="molecule type" value="Genomic_DNA"/>
</dbReference>
<name>A0ABV2AR84_9EUKA</name>
<protein>
    <submittedName>
        <fullName evidence="2">Uncharacterized protein</fullName>
    </submittedName>
</protein>
<feature type="region of interest" description="Disordered" evidence="1">
    <location>
        <begin position="1"/>
        <end position="28"/>
    </location>
</feature>
<feature type="compositionally biased region" description="Low complexity" evidence="1">
    <location>
        <begin position="65"/>
        <end position="75"/>
    </location>
</feature>
<feature type="compositionally biased region" description="Basic residues" evidence="1">
    <location>
        <begin position="1"/>
        <end position="11"/>
    </location>
</feature>
<evidence type="ECO:0000313" key="2">
    <source>
        <dbReference type="EMBL" id="MES1921974.1"/>
    </source>
</evidence>
<feature type="compositionally biased region" description="Polar residues" evidence="1">
    <location>
        <begin position="12"/>
        <end position="24"/>
    </location>
</feature>
<feature type="non-terminal residue" evidence="2">
    <location>
        <position position="324"/>
    </location>
</feature>
<dbReference type="Proteomes" id="UP001439008">
    <property type="component" value="Unassembled WGS sequence"/>
</dbReference>
<evidence type="ECO:0000256" key="1">
    <source>
        <dbReference type="SAM" id="MobiDB-lite"/>
    </source>
</evidence>
<feature type="region of interest" description="Disordered" evidence="1">
    <location>
        <begin position="63"/>
        <end position="125"/>
    </location>
</feature>
<accession>A0ABV2AR84</accession>
<sequence length="324" mass="37752">MPLKNIKRNKSKSFTFEDTENTNSDDSKDAQFLSEFVDFRDCSDNDIQEKDFTENDFYAANPVDSSELVSSSSSETIDKNKEDELPLLSSYDTSYKDFGNEGAKPKNIKRREIVQKEPKTEQKSEYLRHRMCKKRNKYLKKIDEYEKSDEDTKTETLDDKIIKKEQKSLTSAREIDKLTDTTGDIDVSDNLDEAMISANPVEKEFVEYSKKMQAFYVTERHPKYTLAASKTKQQYLEKKVKGYPLLEILSINSIFSGIVLDIVLKNLWEHFYEIVQTKNKLINQNIGKNAILVIYRNLGLKIVFVDCEIVETENNDYESMLRQF</sequence>
<gene>
    <name evidence="2" type="ORF">MHBO_003501</name>
</gene>
<feature type="compositionally biased region" description="Basic and acidic residues" evidence="1">
    <location>
        <begin position="110"/>
        <end position="125"/>
    </location>
</feature>